<evidence type="ECO:0000256" key="2">
    <source>
        <dbReference type="ARBA" id="ARBA00022857"/>
    </source>
</evidence>
<keyword evidence="5" id="KW-1185">Reference proteome</keyword>
<sequence>MSFTGKVVAITGAASGIALALARFLASEGAKLSIADVQKKALNNLIDELKAQDVEVMGTVMDVTSSSAVNDWVAATVKRFGALDCAANIAGIELGFTDLMDLEDATWDRIIAVNLTGVMYCVRAQIRVMNSGGSIVNAASLAGIMGRPGIGAYACSKHGVVGLTKTVAKEVGGRGIRVNAVAPGPIQTPMLDSLLGGSSATSSTTTSTYSSLPLKRKGEPEEVAKTIAFLLGDHASFITGSILSVDGGAAA</sequence>
<dbReference type="GeneID" id="35604091"/>
<dbReference type="FunFam" id="3.40.50.720:FF:000084">
    <property type="entry name" value="Short-chain dehydrogenase reductase"/>
    <property type="match status" value="1"/>
</dbReference>
<dbReference type="STRING" id="112498.A0A2D3VGL9"/>
<dbReference type="Proteomes" id="UP000225277">
    <property type="component" value="Unassembled WGS sequence"/>
</dbReference>
<organism evidence="4 5">
    <name type="scientific">Ramularia collo-cygni</name>
    <dbReference type="NCBI Taxonomy" id="112498"/>
    <lineage>
        <taxon>Eukaryota</taxon>
        <taxon>Fungi</taxon>
        <taxon>Dikarya</taxon>
        <taxon>Ascomycota</taxon>
        <taxon>Pezizomycotina</taxon>
        <taxon>Dothideomycetes</taxon>
        <taxon>Dothideomycetidae</taxon>
        <taxon>Mycosphaerellales</taxon>
        <taxon>Mycosphaerellaceae</taxon>
        <taxon>Ramularia</taxon>
    </lineage>
</organism>
<dbReference type="NCBIfam" id="NF005559">
    <property type="entry name" value="PRK07231.1"/>
    <property type="match status" value="1"/>
</dbReference>
<dbReference type="PRINTS" id="PR00080">
    <property type="entry name" value="SDRFAMILY"/>
</dbReference>
<keyword evidence="3" id="KW-0560">Oxidoreductase</keyword>
<dbReference type="Gene3D" id="3.40.50.720">
    <property type="entry name" value="NAD(P)-binding Rossmann-like Domain"/>
    <property type="match status" value="1"/>
</dbReference>
<dbReference type="PANTHER" id="PTHR24321:SF8">
    <property type="entry name" value="ESTRADIOL 17-BETA-DEHYDROGENASE 8-RELATED"/>
    <property type="match status" value="1"/>
</dbReference>
<reference evidence="4 5" key="1">
    <citation type="submission" date="2016-03" db="EMBL/GenBank/DDBJ databases">
        <authorList>
            <person name="Ploux O."/>
        </authorList>
    </citation>
    <scope>NUCLEOTIDE SEQUENCE [LARGE SCALE GENOMIC DNA]</scope>
    <source>
        <strain evidence="4 5">URUG2</strain>
    </source>
</reference>
<evidence type="ECO:0000313" key="4">
    <source>
        <dbReference type="EMBL" id="CZT23301.1"/>
    </source>
</evidence>
<name>A0A2D3VGL9_9PEZI</name>
<gene>
    <name evidence="4" type="ORF">RCC_09012</name>
</gene>
<dbReference type="AlphaFoldDB" id="A0A2D3VGL9"/>
<dbReference type="PROSITE" id="PS00061">
    <property type="entry name" value="ADH_SHORT"/>
    <property type="match status" value="1"/>
</dbReference>
<protein>
    <submittedName>
        <fullName evidence="4">Related to 3-oxoacyl-[acyl-carrier-protein] reductase</fullName>
    </submittedName>
</protein>
<accession>A0A2D3VGL9</accession>
<dbReference type="SUPFAM" id="SSF51735">
    <property type="entry name" value="NAD(P)-binding Rossmann-fold domains"/>
    <property type="match status" value="1"/>
</dbReference>
<dbReference type="RefSeq" id="XP_023630025.1">
    <property type="nucleotide sequence ID" value="XM_023774257.1"/>
</dbReference>
<evidence type="ECO:0000313" key="5">
    <source>
        <dbReference type="Proteomes" id="UP000225277"/>
    </source>
</evidence>
<dbReference type="InterPro" id="IPR036291">
    <property type="entry name" value="NAD(P)-bd_dom_sf"/>
</dbReference>
<evidence type="ECO:0000256" key="3">
    <source>
        <dbReference type="ARBA" id="ARBA00023002"/>
    </source>
</evidence>
<dbReference type="PRINTS" id="PR00081">
    <property type="entry name" value="GDHRDH"/>
</dbReference>
<proteinExistence type="inferred from homology"/>
<evidence type="ECO:0000256" key="1">
    <source>
        <dbReference type="ARBA" id="ARBA00006484"/>
    </source>
</evidence>
<dbReference type="GO" id="GO:0016491">
    <property type="term" value="F:oxidoreductase activity"/>
    <property type="evidence" value="ECO:0007669"/>
    <property type="project" value="UniProtKB-KW"/>
</dbReference>
<dbReference type="EMBL" id="FJUY01000016">
    <property type="protein sequence ID" value="CZT23301.1"/>
    <property type="molecule type" value="Genomic_DNA"/>
</dbReference>
<dbReference type="PANTHER" id="PTHR24321">
    <property type="entry name" value="DEHYDROGENASES, SHORT CHAIN"/>
    <property type="match status" value="1"/>
</dbReference>
<keyword evidence="2" id="KW-0521">NADP</keyword>
<comment type="similarity">
    <text evidence="1">Belongs to the short-chain dehydrogenases/reductases (SDR) family.</text>
</comment>
<dbReference type="Pfam" id="PF13561">
    <property type="entry name" value="adh_short_C2"/>
    <property type="match status" value="1"/>
</dbReference>
<dbReference type="OrthoDB" id="1669814at2759"/>
<dbReference type="InterPro" id="IPR002347">
    <property type="entry name" value="SDR_fam"/>
</dbReference>
<dbReference type="InterPro" id="IPR020904">
    <property type="entry name" value="Sc_DH/Rdtase_CS"/>
</dbReference>